<evidence type="ECO:0000256" key="4">
    <source>
        <dbReference type="ARBA" id="ARBA00022692"/>
    </source>
</evidence>
<proteinExistence type="inferred from homology"/>
<keyword evidence="3 7" id="KW-1003">Cell membrane</keyword>
<evidence type="ECO:0000256" key="5">
    <source>
        <dbReference type="ARBA" id="ARBA00022989"/>
    </source>
</evidence>
<dbReference type="PANTHER" id="PTHR13285:SF18">
    <property type="entry name" value="PROTEIN-CYSTEINE N-PALMITOYLTRANSFERASE RASP"/>
    <property type="match status" value="1"/>
</dbReference>
<dbReference type="InterPro" id="IPR028362">
    <property type="entry name" value="AlgI"/>
</dbReference>
<dbReference type="InterPro" id="IPR024194">
    <property type="entry name" value="Ac/AlaTfrase_AlgI/DltB"/>
</dbReference>
<feature type="transmembrane region" description="Helical" evidence="8">
    <location>
        <begin position="6"/>
        <end position="22"/>
    </location>
</feature>
<dbReference type="KEGG" id="ptan:CRYO30217_01046"/>
<dbReference type="RefSeq" id="WP_258541265.1">
    <property type="nucleotide sequence ID" value="NZ_OU015584.1"/>
</dbReference>
<dbReference type="GO" id="GO:0005886">
    <property type="term" value="C:plasma membrane"/>
    <property type="evidence" value="ECO:0007669"/>
    <property type="project" value="UniProtKB-SubCell"/>
</dbReference>
<evidence type="ECO:0000256" key="8">
    <source>
        <dbReference type="SAM" id="Phobius"/>
    </source>
</evidence>
<feature type="transmembrane region" description="Helical" evidence="8">
    <location>
        <begin position="415"/>
        <end position="432"/>
    </location>
</feature>
<sequence length="478" mass="56240">MLFNSIPFVIFFLVVVVLYYLSPQKFRWVILLAASYFFYMSWQPVYVLLITFTTAVSYWIGVQSENKDKKTRKHLLWLSVAVNLGVLFFFKYFNFLNQSIKDLLHYTSSFSYEFDGFDILLPVGISFYTFQTLSYNLDVYYGMKKPEKHLGIYALYVSFFPQLVAGPIERSTHLMPQFHEEKKFNWDNIGLGMKYMVWGFFKKVVIADRLSVYVNDIYNNYEGQSSLPLILGTFLFAFQLYCDFSAYSDIAKGAARILGFELMENFNHPFKSKNITEFWRRWHISLSTWLRDYLYTPLVFKHKKWGKKSVMYAILVTFVLCGLWHGARMTYVVFGFLQAGALIYELATVEARKKWKAKVNRYLYDYASLAITFVFILFSFIFFRADSLSQAIDITKGICSMNVDVGDLMQVMGNGKMRFLFVMLLLVGFILFDKHIFDVVKLKSNDHPLRDRLIFSFLVSLIVIFGYYGEVEFIYFQF</sequence>
<keyword evidence="6 7" id="KW-0472">Membrane</keyword>
<dbReference type="Proteomes" id="UP000683507">
    <property type="component" value="Chromosome"/>
</dbReference>
<evidence type="ECO:0000256" key="2">
    <source>
        <dbReference type="ARBA" id="ARBA00010323"/>
    </source>
</evidence>
<keyword evidence="4 8" id="KW-0812">Transmembrane</keyword>
<feature type="transmembrane region" description="Helical" evidence="8">
    <location>
        <begin position="114"/>
        <end position="130"/>
    </location>
</feature>
<accession>A0A916JLC3</accession>
<keyword evidence="7 9" id="KW-0808">Transferase</keyword>
<dbReference type="PIRSF" id="PIRSF500217">
    <property type="entry name" value="AlgI"/>
    <property type="match status" value="1"/>
</dbReference>
<reference evidence="9" key="1">
    <citation type="submission" date="2021-04" db="EMBL/GenBank/DDBJ databases">
        <authorList>
            <person name="Rodrigo-Torres L."/>
            <person name="Arahal R. D."/>
            <person name="Lucena T."/>
        </authorList>
    </citation>
    <scope>NUCLEOTIDE SEQUENCE</scope>
    <source>
        <strain evidence="9">AS29M-1</strain>
    </source>
</reference>
<dbReference type="GO" id="GO:0016746">
    <property type="term" value="F:acyltransferase activity"/>
    <property type="evidence" value="ECO:0007669"/>
    <property type="project" value="UniProtKB-KW"/>
</dbReference>
<feature type="transmembrane region" description="Helical" evidence="8">
    <location>
        <begin position="453"/>
        <end position="469"/>
    </location>
</feature>
<dbReference type="InterPro" id="IPR051085">
    <property type="entry name" value="MB_O-acyltransferase"/>
</dbReference>
<feature type="transmembrane region" description="Helical" evidence="8">
    <location>
        <begin position="333"/>
        <end position="351"/>
    </location>
</feature>
<dbReference type="EC" id="2.3.1.-" evidence="9"/>
<protein>
    <submittedName>
        <fullName evidence="9">Peptidoglycan O-acetyltransferase</fullName>
        <ecNumber evidence="9">2.3.1.-</ecNumber>
    </submittedName>
</protein>
<evidence type="ECO:0000256" key="1">
    <source>
        <dbReference type="ARBA" id="ARBA00004651"/>
    </source>
</evidence>
<feature type="transmembrane region" description="Helical" evidence="8">
    <location>
        <begin position="363"/>
        <end position="383"/>
    </location>
</feature>
<evidence type="ECO:0000256" key="3">
    <source>
        <dbReference type="ARBA" id="ARBA00022475"/>
    </source>
</evidence>
<evidence type="ECO:0000313" key="9">
    <source>
        <dbReference type="EMBL" id="CAG5079747.1"/>
    </source>
</evidence>
<dbReference type="EMBL" id="OU015584">
    <property type="protein sequence ID" value="CAG5079747.1"/>
    <property type="molecule type" value="Genomic_DNA"/>
</dbReference>
<evidence type="ECO:0000313" key="10">
    <source>
        <dbReference type="Proteomes" id="UP000683507"/>
    </source>
</evidence>
<dbReference type="AlphaFoldDB" id="A0A916JLC3"/>
<dbReference type="InterPro" id="IPR004299">
    <property type="entry name" value="MBOAT_fam"/>
</dbReference>
<dbReference type="PANTHER" id="PTHR13285">
    <property type="entry name" value="ACYLTRANSFERASE"/>
    <property type="match status" value="1"/>
</dbReference>
<comment type="similarity">
    <text evidence="2 7">Belongs to the membrane-bound acyltransferase family.</text>
</comment>
<comment type="subcellular location">
    <subcellularLocation>
        <location evidence="1">Cell membrane</location>
        <topology evidence="1">Multi-pass membrane protein</topology>
    </subcellularLocation>
</comment>
<keyword evidence="10" id="KW-1185">Reference proteome</keyword>
<evidence type="ECO:0000256" key="7">
    <source>
        <dbReference type="PIRNR" id="PIRNR016636"/>
    </source>
</evidence>
<feature type="transmembrane region" description="Helical" evidence="8">
    <location>
        <begin position="29"/>
        <end position="62"/>
    </location>
</feature>
<gene>
    <name evidence="9" type="primary">patA_3</name>
    <name evidence="9" type="ORF">CRYO30217_01046</name>
</gene>
<evidence type="ECO:0000256" key="6">
    <source>
        <dbReference type="ARBA" id="ARBA00023136"/>
    </source>
</evidence>
<organism evidence="9 10">
    <name type="scientific">Parvicella tangerina</name>
    <dbReference type="NCBI Taxonomy" id="2829795"/>
    <lineage>
        <taxon>Bacteria</taxon>
        <taxon>Pseudomonadati</taxon>
        <taxon>Bacteroidota</taxon>
        <taxon>Flavobacteriia</taxon>
        <taxon>Flavobacteriales</taxon>
        <taxon>Parvicellaceae</taxon>
        <taxon>Parvicella</taxon>
    </lineage>
</organism>
<dbReference type="PIRSF" id="PIRSF016636">
    <property type="entry name" value="AlgI_DltB"/>
    <property type="match status" value="1"/>
</dbReference>
<dbReference type="GO" id="GO:0042121">
    <property type="term" value="P:alginic acid biosynthetic process"/>
    <property type="evidence" value="ECO:0007669"/>
    <property type="project" value="InterPro"/>
</dbReference>
<keyword evidence="7 9" id="KW-0012">Acyltransferase</keyword>
<name>A0A916JLC3_9FLAO</name>
<feature type="transmembrane region" description="Helical" evidence="8">
    <location>
        <begin position="74"/>
        <end position="93"/>
    </location>
</feature>
<dbReference type="Pfam" id="PF03062">
    <property type="entry name" value="MBOAT"/>
    <property type="match status" value="1"/>
</dbReference>
<keyword evidence="5 8" id="KW-1133">Transmembrane helix</keyword>
<feature type="transmembrane region" description="Helical" evidence="8">
    <location>
        <begin position="310"/>
        <end position="327"/>
    </location>
</feature>